<evidence type="ECO:0000313" key="1">
    <source>
        <dbReference type="EMBL" id="CAG9933795.1"/>
    </source>
</evidence>
<sequence length="542" mass="63506">MSIQGPLLTVQQGKDGTFVRWLEELGLKEFLQKHPFPKLVEWGWLVPQYRYSFPPEEFESDPESPVAYWPPLPRDDPLEQLWESDWYIKTIDEPLWFLHPFFRPTDAAGKILRNYGQPWDAISIPPTINQVNGETICPYVDYFFHWQGYALIDLIRASDCIPPILHTPDVKERMQGIVRNVERLGDWNPNSFLTAPQRWGGFAQSMTWISHYHAFRNALATWNLAHTRDPEVHKRGCIELASHLGVTAETLSTAIKNDFLRLAGQWIKTKDRKNVWVDSAWTCLQQDIYFAVEWLCYLTDKKIDYYLEKWSRPSHQQYDGTAELIDVLPFEFFSDRYYFLDMASHYLKPFNEFLAENEKLADSRLKNIVDNLRSVNYPFDGFLSSFRQLHDELTFKPEGSGKLDFRNRRPLDFYSLLAIRAEGCLMFALRKSGELEKITSLPQYISHFAAKRGLSQQAVQFFRDNKNLVQLRSQPKTPIREVMNLVLNTTPREQQLVRAFLCCVLARNYFAHHHYLDQELLRSKESAFMLGGIILTLLFLLE</sequence>
<protein>
    <submittedName>
        <fullName evidence="1">Uncharacterized protein</fullName>
    </submittedName>
</protein>
<accession>A0ABM8Z1T0</accession>
<name>A0ABM8Z1T0_9PROT</name>
<dbReference type="RefSeq" id="WP_239797521.1">
    <property type="nucleotide sequence ID" value="NZ_OU912926.1"/>
</dbReference>
<dbReference type="EMBL" id="OU912926">
    <property type="protein sequence ID" value="CAG9933795.1"/>
    <property type="molecule type" value="Genomic_DNA"/>
</dbReference>
<keyword evidence="2" id="KW-1185">Reference proteome</keyword>
<proteinExistence type="predicted"/>
<gene>
    <name evidence="1" type="ORF">NTG6680_2546</name>
</gene>
<reference evidence="1 2" key="1">
    <citation type="submission" date="2021-10" db="EMBL/GenBank/DDBJ databases">
        <authorList>
            <person name="Koch H."/>
        </authorList>
    </citation>
    <scope>NUCLEOTIDE SEQUENCE [LARGE SCALE GENOMIC DNA]</scope>
    <source>
        <strain evidence="1">6680</strain>
    </source>
</reference>
<evidence type="ECO:0000313" key="2">
    <source>
        <dbReference type="Proteomes" id="UP000839052"/>
    </source>
</evidence>
<organism evidence="1 2">
    <name type="scientific">Candidatus Nitrotoga arctica</name>
    <dbReference type="NCBI Taxonomy" id="453162"/>
    <lineage>
        <taxon>Bacteria</taxon>
        <taxon>Pseudomonadati</taxon>
        <taxon>Pseudomonadota</taxon>
        <taxon>Betaproteobacteria</taxon>
        <taxon>Nitrosomonadales</taxon>
        <taxon>Gallionellaceae</taxon>
        <taxon>Candidatus Nitrotoga</taxon>
    </lineage>
</organism>
<dbReference type="Proteomes" id="UP000839052">
    <property type="component" value="Chromosome"/>
</dbReference>